<dbReference type="Proteomes" id="UP000092321">
    <property type="component" value="Unassembled WGS sequence"/>
</dbReference>
<proteinExistence type="predicted"/>
<comment type="caution">
    <text evidence="2">The sequence shown here is derived from an EMBL/GenBank/DDBJ whole genome shotgun (WGS) entry which is preliminary data.</text>
</comment>
<sequence>MFSAISRSTLRNSALKSRIQFYSTHTKDATYKSSPFLWIKQEAKRTAKLFTIFTASMTVIVGWPYIYRYVIEASLNPKILI</sequence>
<organism evidence="2 3">
    <name type="scientific">Hanseniaspora valbyensis NRRL Y-1626</name>
    <dbReference type="NCBI Taxonomy" id="766949"/>
    <lineage>
        <taxon>Eukaryota</taxon>
        <taxon>Fungi</taxon>
        <taxon>Dikarya</taxon>
        <taxon>Ascomycota</taxon>
        <taxon>Saccharomycotina</taxon>
        <taxon>Saccharomycetes</taxon>
        <taxon>Saccharomycodales</taxon>
        <taxon>Saccharomycodaceae</taxon>
        <taxon>Hanseniaspora</taxon>
    </lineage>
</organism>
<evidence type="ECO:0000256" key="1">
    <source>
        <dbReference type="SAM" id="Phobius"/>
    </source>
</evidence>
<keyword evidence="1" id="KW-0812">Transmembrane</keyword>
<accession>A0A1B7TEX1</accession>
<evidence type="ECO:0000313" key="2">
    <source>
        <dbReference type="EMBL" id="OBA27260.1"/>
    </source>
</evidence>
<dbReference type="AlphaFoldDB" id="A0A1B7TEX1"/>
<keyword evidence="3" id="KW-1185">Reference proteome</keyword>
<keyword evidence="1" id="KW-0472">Membrane</keyword>
<gene>
    <name evidence="2" type="ORF">HANVADRAFT_2092</name>
</gene>
<keyword evidence="1" id="KW-1133">Transmembrane helix</keyword>
<name>A0A1B7TEX1_9ASCO</name>
<dbReference type="EMBL" id="LXPE01000010">
    <property type="protein sequence ID" value="OBA27260.1"/>
    <property type="molecule type" value="Genomic_DNA"/>
</dbReference>
<feature type="transmembrane region" description="Helical" evidence="1">
    <location>
        <begin position="49"/>
        <end position="67"/>
    </location>
</feature>
<dbReference type="OrthoDB" id="3970394at2759"/>
<protein>
    <submittedName>
        <fullName evidence="2">Uncharacterized protein</fullName>
    </submittedName>
</protein>
<evidence type="ECO:0000313" key="3">
    <source>
        <dbReference type="Proteomes" id="UP000092321"/>
    </source>
</evidence>
<reference evidence="3" key="1">
    <citation type="journal article" date="2016" name="Proc. Natl. Acad. Sci. U.S.A.">
        <title>Comparative genomics of biotechnologically important yeasts.</title>
        <authorList>
            <person name="Riley R."/>
            <person name="Haridas S."/>
            <person name="Wolfe K.H."/>
            <person name="Lopes M.R."/>
            <person name="Hittinger C.T."/>
            <person name="Goeker M."/>
            <person name="Salamov A.A."/>
            <person name="Wisecaver J.H."/>
            <person name="Long T.M."/>
            <person name="Calvey C.H."/>
            <person name="Aerts A.L."/>
            <person name="Barry K.W."/>
            <person name="Choi C."/>
            <person name="Clum A."/>
            <person name="Coughlan A.Y."/>
            <person name="Deshpande S."/>
            <person name="Douglass A.P."/>
            <person name="Hanson S.J."/>
            <person name="Klenk H.-P."/>
            <person name="LaButti K.M."/>
            <person name="Lapidus A."/>
            <person name="Lindquist E.A."/>
            <person name="Lipzen A.M."/>
            <person name="Meier-Kolthoff J.P."/>
            <person name="Ohm R.A."/>
            <person name="Otillar R.P."/>
            <person name="Pangilinan J.L."/>
            <person name="Peng Y."/>
            <person name="Rokas A."/>
            <person name="Rosa C.A."/>
            <person name="Scheuner C."/>
            <person name="Sibirny A.A."/>
            <person name="Slot J.C."/>
            <person name="Stielow J.B."/>
            <person name="Sun H."/>
            <person name="Kurtzman C.P."/>
            <person name="Blackwell M."/>
            <person name="Grigoriev I.V."/>
            <person name="Jeffries T.W."/>
        </authorList>
    </citation>
    <scope>NUCLEOTIDE SEQUENCE [LARGE SCALE GENOMIC DNA]</scope>
    <source>
        <strain evidence="3">NRRL Y-1626</strain>
    </source>
</reference>